<dbReference type="EMBL" id="JBHUJC010000011">
    <property type="protein sequence ID" value="MFD2275598.1"/>
    <property type="molecule type" value="Genomic_DNA"/>
</dbReference>
<evidence type="ECO:0000256" key="1">
    <source>
        <dbReference type="SAM" id="MobiDB-lite"/>
    </source>
</evidence>
<dbReference type="InterPro" id="IPR029062">
    <property type="entry name" value="Class_I_gatase-like"/>
</dbReference>
<evidence type="ECO:0000313" key="3">
    <source>
        <dbReference type="EMBL" id="MFD2275598.1"/>
    </source>
</evidence>
<feature type="domain" description="ThuA-like" evidence="2">
    <location>
        <begin position="76"/>
        <end position="278"/>
    </location>
</feature>
<sequence length="307" mass="34706">MRRSTFIKLALATSIAPRVFAAKETGKPRKLILIAGKPSHPPMMHEFRAGTILLEKRLSKVPGLIVERHEMGWVDDEETFEDADAVVCFSDGLKRHPLLEDKGRLKQIEKLVQRGGGFGCMHFGVEVPEKVADQGFRSWLGGCYEKGYSCNPIWQAEIQKLPDHPITNGVQPFSILDEWYFNMRFAEDFDASGPKEIEGVKFTPILVAKPSDEVRSGRYVHPKGPYQHIMDAKGREEALMWSVERPDGGRGFGFTGGHFHRNWQNDDFRKTILNALCWISKVEVPMDGVDSSPVSEEEIVQNLDPKK</sequence>
<dbReference type="InterPro" id="IPR029010">
    <property type="entry name" value="ThuA-like"/>
</dbReference>
<feature type="region of interest" description="Disordered" evidence="1">
    <location>
        <begin position="287"/>
        <end position="307"/>
    </location>
</feature>
<dbReference type="Gene3D" id="3.40.50.880">
    <property type="match status" value="1"/>
</dbReference>
<reference evidence="4" key="1">
    <citation type="journal article" date="2019" name="Int. J. Syst. Evol. Microbiol.">
        <title>The Global Catalogue of Microorganisms (GCM) 10K type strain sequencing project: providing services to taxonomists for standard genome sequencing and annotation.</title>
        <authorList>
            <consortium name="The Broad Institute Genomics Platform"/>
            <consortium name="The Broad Institute Genome Sequencing Center for Infectious Disease"/>
            <person name="Wu L."/>
            <person name="Ma J."/>
        </authorList>
    </citation>
    <scope>NUCLEOTIDE SEQUENCE [LARGE SCALE GENOMIC DNA]</scope>
    <source>
        <strain evidence="4">JCM 16545</strain>
    </source>
</reference>
<accession>A0ABW5E2W3</accession>
<dbReference type="Proteomes" id="UP001597297">
    <property type="component" value="Unassembled WGS sequence"/>
</dbReference>
<evidence type="ECO:0000259" key="2">
    <source>
        <dbReference type="Pfam" id="PF06283"/>
    </source>
</evidence>
<evidence type="ECO:0000313" key="4">
    <source>
        <dbReference type="Proteomes" id="UP001597297"/>
    </source>
</evidence>
<dbReference type="SUPFAM" id="SSF52317">
    <property type="entry name" value="Class I glutamine amidotransferase-like"/>
    <property type="match status" value="1"/>
</dbReference>
<protein>
    <submittedName>
        <fullName evidence="3">ThuA domain-containing protein</fullName>
    </submittedName>
</protein>
<organism evidence="3 4">
    <name type="scientific">Rubritalea spongiae</name>
    <dbReference type="NCBI Taxonomy" id="430797"/>
    <lineage>
        <taxon>Bacteria</taxon>
        <taxon>Pseudomonadati</taxon>
        <taxon>Verrucomicrobiota</taxon>
        <taxon>Verrucomicrobiia</taxon>
        <taxon>Verrucomicrobiales</taxon>
        <taxon>Rubritaleaceae</taxon>
        <taxon>Rubritalea</taxon>
    </lineage>
</organism>
<comment type="caution">
    <text evidence="3">The sequence shown here is derived from an EMBL/GenBank/DDBJ whole genome shotgun (WGS) entry which is preliminary data.</text>
</comment>
<name>A0ABW5E2W3_9BACT</name>
<keyword evidence="4" id="KW-1185">Reference proteome</keyword>
<dbReference type="Pfam" id="PF06283">
    <property type="entry name" value="ThuA"/>
    <property type="match status" value="1"/>
</dbReference>
<gene>
    <name evidence="3" type="ORF">ACFSQZ_03875</name>
</gene>
<proteinExistence type="predicted"/>
<dbReference type="RefSeq" id="WP_377094738.1">
    <property type="nucleotide sequence ID" value="NZ_JBHSJM010000001.1"/>
</dbReference>